<accession>A0ACC0TDV1</accession>
<organism evidence="1 2">
    <name type="scientific">Populus trichocarpa</name>
    <name type="common">Western balsam poplar</name>
    <name type="synonym">Populus balsamifera subsp. trichocarpa</name>
    <dbReference type="NCBI Taxonomy" id="3694"/>
    <lineage>
        <taxon>Eukaryota</taxon>
        <taxon>Viridiplantae</taxon>
        <taxon>Streptophyta</taxon>
        <taxon>Embryophyta</taxon>
        <taxon>Tracheophyta</taxon>
        <taxon>Spermatophyta</taxon>
        <taxon>Magnoliopsida</taxon>
        <taxon>eudicotyledons</taxon>
        <taxon>Gunneridae</taxon>
        <taxon>Pentapetalae</taxon>
        <taxon>rosids</taxon>
        <taxon>fabids</taxon>
        <taxon>Malpighiales</taxon>
        <taxon>Salicaceae</taxon>
        <taxon>Saliceae</taxon>
        <taxon>Populus</taxon>
    </lineage>
</organism>
<protein>
    <submittedName>
        <fullName evidence="1">Uncharacterized protein</fullName>
    </submittedName>
</protein>
<dbReference type="Proteomes" id="UP000006729">
    <property type="component" value="Chromosome 2"/>
</dbReference>
<sequence>MISFASIKNHHHHHPLLFCASPSNYNLHTRRLQICSLSSVAPLEAMLFDIDGTLRDSDPLHLYAFREMLRTPITEEFFIENISGRHNEDLCHILLSDWEIQRSRKFMEDQEAMFQRACKSCANGSRIAGLRRAAVTNAPISDAELLASMLGLSDSFEILVIGNECDRAKPFPDPYLKALQTPDISHKHAFDSVSGMAAGMPVVGLGTRNPEQLLTEATFVV</sequence>
<proteinExistence type="predicted"/>
<evidence type="ECO:0000313" key="1">
    <source>
        <dbReference type="EMBL" id="KAI9399701.1"/>
    </source>
</evidence>
<dbReference type="EMBL" id="CM009291">
    <property type="protein sequence ID" value="KAI9399701.1"/>
    <property type="molecule type" value="Genomic_DNA"/>
</dbReference>
<name>A0ACC0TDV1_POPTR</name>
<evidence type="ECO:0000313" key="2">
    <source>
        <dbReference type="Proteomes" id="UP000006729"/>
    </source>
</evidence>
<comment type="caution">
    <text evidence="1">The sequence shown here is derived from an EMBL/GenBank/DDBJ whole genome shotgun (WGS) entry which is preliminary data.</text>
</comment>
<reference evidence="1 2" key="1">
    <citation type="journal article" date="2006" name="Science">
        <title>The genome of black cottonwood, Populus trichocarpa (Torr. &amp; Gray).</title>
        <authorList>
            <person name="Tuskan G.A."/>
            <person name="Difazio S."/>
            <person name="Jansson S."/>
            <person name="Bohlmann J."/>
            <person name="Grigoriev I."/>
            <person name="Hellsten U."/>
            <person name="Putnam N."/>
            <person name="Ralph S."/>
            <person name="Rombauts S."/>
            <person name="Salamov A."/>
            <person name="Schein J."/>
            <person name="Sterck L."/>
            <person name="Aerts A."/>
            <person name="Bhalerao R.R."/>
            <person name="Bhalerao R.P."/>
            <person name="Blaudez D."/>
            <person name="Boerjan W."/>
            <person name="Brun A."/>
            <person name="Brunner A."/>
            <person name="Busov V."/>
            <person name="Campbell M."/>
            <person name="Carlson J."/>
            <person name="Chalot M."/>
            <person name="Chapman J."/>
            <person name="Chen G.L."/>
            <person name="Cooper D."/>
            <person name="Coutinho P.M."/>
            <person name="Couturier J."/>
            <person name="Covert S."/>
            <person name="Cronk Q."/>
            <person name="Cunningham R."/>
            <person name="Davis J."/>
            <person name="Degroeve S."/>
            <person name="Dejardin A."/>
            <person name="Depamphilis C."/>
            <person name="Detter J."/>
            <person name="Dirks B."/>
            <person name="Dubchak I."/>
            <person name="Duplessis S."/>
            <person name="Ehlting J."/>
            <person name="Ellis B."/>
            <person name="Gendler K."/>
            <person name="Goodstein D."/>
            <person name="Gribskov M."/>
            <person name="Grimwood J."/>
            <person name="Groover A."/>
            <person name="Gunter L."/>
            <person name="Hamberger B."/>
            <person name="Heinze B."/>
            <person name="Helariutta Y."/>
            <person name="Henrissat B."/>
            <person name="Holligan D."/>
            <person name="Holt R."/>
            <person name="Huang W."/>
            <person name="Islam-Faridi N."/>
            <person name="Jones S."/>
            <person name="Jones-Rhoades M."/>
            <person name="Jorgensen R."/>
            <person name="Joshi C."/>
            <person name="Kangasjarvi J."/>
            <person name="Karlsson J."/>
            <person name="Kelleher C."/>
            <person name="Kirkpatrick R."/>
            <person name="Kirst M."/>
            <person name="Kohler A."/>
            <person name="Kalluri U."/>
            <person name="Larimer F."/>
            <person name="Leebens-Mack J."/>
            <person name="Leple J.C."/>
            <person name="Locascio P."/>
            <person name="Lou Y."/>
            <person name="Lucas S."/>
            <person name="Martin F."/>
            <person name="Montanini B."/>
            <person name="Napoli C."/>
            <person name="Nelson D.R."/>
            <person name="Nelson C."/>
            <person name="Nieminen K."/>
            <person name="Nilsson O."/>
            <person name="Pereda V."/>
            <person name="Peter G."/>
            <person name="Philippe R."/>
            <person name="Pilate G."/>
            <person name="Poliakov A."/>
            <person name="Razumovskaya J."/>
            <person name="Richardson P."/>
            <person name="Rinaldi C."/>
            <person name="Ritland K."/>
            <person name="Rouze P."/>
            <person name="Ryaboy D."/>
            <person name="Schmutz J."/>
            <person name="Schrader J."/>
            <person name="Segerman B."/>
            <person name="Shin H."/>
            <person name="Siddiqui A."/>
            <person name="Sterky F."/>
            <person name="Terry A."/>
            <person name="Tsai C.J."/>
            <person name="Uberbacher E."/>
            <person name="Unneberg P."/>
            <person name="Vahala J."/>
            <person name="Wall K."/>
            <person name="Wessler S."/>
            <person name="Yang G."/>
            <person name="Yin T."/>
            <person name="Douglas C."/>
            <person name="Marra M."/>
            <person name="Sandberg G."/>
            <person name="Van de Peer Y."/>
            <person name="Rokhsar D."/>
        </authorList>
    </citation>
    <scope>NUCLEOTIDE SEQUENCE [LARGE SCALE GENOMIC DNA]</scope>
    <source>
        <strain evidence="2">cv. Nisqually</strain>
    </source>
</reference>
<keyword evidence="2" id="KW-1185">Reference proteome</keyword>
<gene>
    <name evidence="1" type="ORF">POPTR_002G135000v4</name>
</gene>